<feature type="domain" description="Glycosyltransferase 2-like" evidence="5">
    <location>
        <begin position="50"/>
        <end position="216"/>
    </location>
</feature>
<dbReference type="Pfam" id="PF00535">
    <property type="entry name" value="Glycos_transf_2"/>
    <property type="match status" value="1"/>
</dbReference>
<keyword evidence="2" id="KW-0328">Glycosyltransferase</keyword>
<dbReference type="PANTHER" id="PTHR43630:SF1">
    <property type="entry name" value="POLY-BETA-1,6-N-ACETYL-D-GLUCOSAMINE SYNTHASE"/>
    <property type="match status" value="1"/>
</dbReference>
<dbReference type="CDD" id="cd06423">
    <property type="entry name" value="CESA_like"/>
    <property type="match status" value="1"/>
</dbReference>
<comment type="similarity">
    <text evidence="1">Belongs to the glycosyltransferase 2 family.</text>
</comment>
<evidence type="ECO:0000259" key="5">
    <source>
        <dbReference type="Pfam" id="PF00535"/>
    </source>
</evidence>
<feature type="transmembrane region" description="Helical" evidence="4">
    <location>
        <begin position="290"/>
        <end position="321"/>
    </location>
</feature>
<sequence length="412" mass="47771">MTGIQDAIFFICTFLSVYVQVFFLLTFLQNRKKILIRNGETKLSAYPAVTIAVPSFNEEETVENTLLSLLNLNYPKDKIKIFLIDDGSTDGTLDVMRKFENYPNIKVFHKENGGKATALNLGLEHADTEFFACLDSDSIADSESLVRLMSYFERDQTVMAVVPAIIVCNVKSIIQKVQRVEYNMSVYIKKMLSFLGAIHVTPGPLAVFKMKVFHDLGPYRGAHNSEDMEIAYRMQKHHYKIEHCNDAYVYTNIPPTVFKLYKQRVRWIYGFINNTIDYRKIFFRKEYGNFSIFTVPSGIISIITATYIFCIMLYNILYFFYSNIIQYKDLGFLDKISSFDPFFIQTSSFVFISIFLYCLVVFSVILGQKIVNGKFKISLEILYSYLVLGIVAPFWLMKAIYNTILHKRPEWK</sequence>
<feature type="transmembrane region" description="Helical" evidence="4">
    <location>
        <begin position="377"/>
        <end position="396"/>
    </location>
</feature>
<proteinExistence type="inferred from homology"/>
<dbReference type="PANTHER" id="PTHR43630">
    <property type="entry name" value="POLY-BETA-1,6-N-ACETYL-D-GLUCOSAMINE SYNTHASE"/>
    <property type="match status" value="1"/>
</dbReference>
<dbReference type="AlphaFoldDB" id="A0A1F6XW05"/>
<dbReference type="GO" id="GO:0016757">
    <property type="term" value="F:glycosyltransferase activity"/>
    <property type="evidence" value="ECO:0007669"/>
    <property type="project" value="UniProtKB-KW"/>
</dbReference>
<keyword evidence="4" id="KW-0472">Membrane</keyword>
<protein>
    <recommendedName>
        <fullName evidence="5">Glycosyltransferase 2-like domain-containing protein</fullName>
    </recommendedName>
</protein>
<accession>A0A1F6XW05</accession>
<dbReference type="InterPro" id="IPR029044">
    <property type="entry name" value="Nucleotide-diphossugar_trans"/>
</dbReference>
<dbReference type="EMBL" id="MFVK01000039">
    <property type="protein sequence ID" value="OGI98188.1"/>
    <property type="molecule type" value="Genomic_DNA"/>
</dbReference>
<name>A0A1F6XW05_9BACT</name>
<keyword evidence="3" id="KW-0808">Transferase</keyword>
<evidence type="ECO:0000256" key="1">
    <source>
        <dbReference type="ARBA" id="ARBA00006739"/>
    </source>
</evidence>
<feature type="transmembrane region" description="Helical" evidence="4">
    <location>
        <begin position="6"/>
        <end position="28"/>
    </location>
</feature>
<dbReference type="Proteomes" id="UP000176479">
    <property type="component" value="Unassembled WGS sequence"/>
</dbReference>
<evidence type="ECO:0000256" key="2">
    <source>
        <dbReference type="ARBA" id="ARBA00022676"/>
    </source>
</evidence>
<comment type="caution">
    <text evidence="6">The sequence shown here is derived from an EMBL/GenBank/DDBJ whole genome shotgun (WGS) entry which is preliminary data.</text>
</comment>
<dbReference type="InterPro" id="IPR001173">
    <property type="entry name" value="Glyco_trans_2-like"/>
</dbReference>
<keyword evidence="4" id="KW-1133">Transmembrane helix</keyword>
<gene>
    <name evidence="6" type="ORF">A3H53_03500</name>
</gene>
<feature type="transmembrane region" description="Helical" evidence="4">
    <location>
        <begin position="341"/>
        <end position="365"/>
    </location>
</feature>
<evidence type="ECO:0000256" key="3">
    <source>
        <dbReference type="ARBA" id="ARBA00022679"/>
    </source>
</evidence>
<reference evidence="6 7" key="1">
    <citation type="journal article" date="2016" name="Nat. Commun.">
        <title>Thousands of microbial genomes shed light on interconnected biogeochemical processes in an aquifer system.</title>
        <authorList>
            <person name="Anantharaman K."/>
            <person name="Brown C.T."/>
            <person name="Hug L.A."/>
            <person name="Sharon I."/>
            <person name="Castelle C.J."/>
            <person name="Probst A.J."/>
            <person name="Thomas B.C."/>
            <person name="Singh A."/>
            <person name="Wilkins M.J."/>
            <person name="Karaoz U."/>
            <person name="Brodie E.L."/>
            <person name="Williams K.H."/>
            <person name="Hubbard S.S."/>
            <person name="Banfield J.F."/>
        </authorList>
    </citation>
    <scope>NUCLEOTIDE SEQUENCE [LARGE SCALE GENOMIC DNA]</scope>
</reference>
<evidence type="ECO:0000313" key="7">
    <source>
        <dbReference type="Proteomes" id="UP000176479"/>
    </source>
</evidence>
<evidence type="ECO:0000256" key="4">
    <source>
        <dbReference type="SAM" id="Phobius"/>
    </source>
</evidence>
<evidence type="ECO:0000313" key="6">
    <source>
        <dbReference type="EMBL" id="OGI98188.1"/>
    </source>
</evidence>
<organism evidence="6 7">
    <name type="scientific">Candidatus Nomurabacteria bacterium RIFCSPLOWO2_02_FULL_40_10</name>
    <dbReference type="NCBI Taxonomy" id="1801786"/>
    <lineage>
        <taxon>Bacteria</taxon>
        <taxon>Candidatus Nomuraibacteriota</taxon>
    </lineage>
</organism>
<keyword evidence="4" id="KW-0812">Transmembrane</keyword>
<dbReference type="SUPFAM" id="SSF53448">
    <property type="entry name" value="Nucleotide-diphospho-sugar transferases"/>
    <property type="match status" value="1"/>
</dbReference>
<dbReference type="Gene3D" id="3.90.550.10">
    <property type="entry name" value="Spore Coat Polysaccharide Biosynthesis Protein SpsA, Chain A"/>
    <property type="match status" value="1"/>
</dbReference>